<name>A0A1H7H991_AQUAM</name>
<dbReference type="Proteomes" id="UP000198521">
    <property type="component" value="Unassembled WGS sequence"/>
</dbReference>
<dbReference type="AlphaFoldDB" id="A0A1H7H991"/>
<dbReference type="PANTHER" id="PTHR34406:SF1">
    <property type="entry name" value="PROTEIN YCEI"/>
    <property type="match status" value="1"/>
</dbReference>
<protein>
    <submittedName>
        <fullName evidence="2">Polyisoprenoid-binding protein YceI</fullName>
    </submittedName>
</protein>
<dbReference type="RefSeq" id="WP_091405205.1">
    <property type="nucleotide sequence ID" value="NZ_FOAB01000001.1"/>
</dbReference>
<organism evidence="2 3">
    <name type="scientific">Aquimarina amphilecti</name>
    <dbReference type="NCBI Taxonomy" id="1038014"/>
    <lineage>
        <taxon>Bacteria</taxon>
        <taxon>Pseudomonadati</taxon>
        <taxon>Bacteroidota</taxon>
        <taxon>Flavobacteriia</taxon>
        <taxon>Flavobacteriales</taxon>
        <taxon>Flavobacteriaceae</taxon>
        <taxon>Aquimarina</taxon>
    </lineage>
</organism>
<accession>A0A1H7H991</accession>
<keyword evidence="3" id="KW-1185">Reference proteome</keyword>
<dbReference type="OrthoDB" id="9811006at2"/>
<evidence type="ECO:0000313" key="2">
    <source>
        <dbReference type="EMBL" id="SEK44675.1"/>
    </source>
</evidence>
<evidence type="ECO:0000259" key="1">
    <source>
        <dbReference type="SMART" id="SM00867"/>
    </source>
</evidence>
<dbReference type="Gene3D" id="2.40.128.110">
    <property type="entry name" value="Lipid/polyisoprenoid-binding, YceI-like"/>
    <property type="match status" value="1"/>
</dbReference>
<feature type="domain" description="Lipid/polyisoprenoid-binding YceI-like" evidence="1">
    <location>
        <begin position="49"/>
        <end position="198"/>
    </location>
</feature>
<dbReference type="InterPro" id="IPR036761">
    <property type="entry name" value="TTHA0802/YceI-like_sf"/>
</dbReference>
<dbReference type="Pfam" id="PF04264">
    <property type="entry name" value="YceI"/>
    <property type="match status" value="1"/>
</dbReference>
<evidence type="ECO:0000313" key="3">
    <source>
        <dbReference type="Proteomes" id="UP000198521"/>
    </source>
</evidence>
<reference evidence="3" key="1">
    <citation type="submission" date="2016-10" db="EMBL/GenBank/DDBJ databases">
        <authorList>
            <person name="Varghese N."/>
            <person name="Submissions S."/>
        </authorList>
    </citation>
    <scope>NUCLEOTIDE SEQUENCE [LARGE SCALE GENOMIC DNA]</scope>
    <source>
        <strain evidence="3">DSM 25232 / NCIMB 14723 / 92V</strain>
    </source>
</reference>
<sequence length="201" mass="22975">MKTYLNSILFLIFLIPFGYGQFTPPADKMISGSDGYIGHEDALINDFIKLDFDKKNAKISFDFTSEDTSGTIAGLDFKISFNPEDPDNAYFKGTALVNTLETGNFLRDGHLMWEKFFYKKKYPKINFESSEVVHFGDNNYKVIGNLTIKGITKEVIINFTLDITKKLLGKTTIYTSDYGVNIHDEREKNKLDIVFDFPILK</sequence>
<dbReference type="EMBL" id="FOAB01000001">
    <property type="protein sequence ID" value="SEK44675.1"/>
    <property type="molecule type" value="Genomic_DNA"/>
</dbReference>
<proteinExistence type="predicted"/>
<dbReference type="InterPro" id="IPR007372">
    <property type="entry name" value="Lipid/polyisoprenoid-bd_YceI"/>
</dbReference>
<dbReference type="SMART" id="SM00867">
    <property type="entry name" value="YceI"/>
    <property type="match status" value="1"/>
</dbReference>
<dbReference type="SUPFAM" id="SSF101874">
    <property type="entry name" value="YceI-like"/>
    <property type="match status" value="1"/>
</dbReference>
<gene>
    <name evidence="2" type="ORF">SAMN04487910_0548</name>
</gene>
<dbReference type="PANTHER" id="PTHR34406">
    <property type="entry name" value="PROTEIN YCEI"/>
    <property type="match status" value="1"/>
</dbReference>